<dbReference type="AlphaFoldDB" id="A0A916ZCH3"/>
<proteinExistence type="predicted"/>
<protein>
    <recommendedName>
        <fullName evidence="3">Transposase</fullName>
    </recommendedName>
</protein>
<accession>A0A916ZCH3</accession>
<evidence type="ECO:0008006" key="3">
    <source>
        <dbReference type="Google" id="ProtNLM"/>
    </source>
</evidence>
<dbReference type="EMBL" id="BMHP01000004">
    <property type="protein sequence ID" value="GGD85974.1"/>
    <property type="molecule type" value="Genomic_DNA"/>
</dbReference>
<sequence>MHSTQNERINQITSSTLIVGVDIAKFKHVARAKTTAESSTGSQLRLKIIEMNTSLAGSRNWGRSKASRTSLSAWNLQATTD</sequence>
<dbReference type="Proteomes" id="UP000612456">
    <property type="component" value="Unassembled WGS sequence"/>
</dbReference>
<comment type="caution">
    <text evidence="1">The sequence shown here is derived from an EMBL/GenBank/DDBJ whole genome shotgun (WGS) entry which is preliminary data.</text>
</comment>
<evidence type="ECO:0000313" key="1">
    <source>
        <dbReference type="EMBL" id="GGD85974.1"/>
    </source>
</evidence>
<reference evidence="1" key="2">
    <citation type="submission" date="2020-09" db="EMBL/GenBank/DDBJ databases">
        <authorList>
            <person name="Sun Q."/>
            <person name="Zhou Y."/>
        </authorList>
    </citation>
    <scope>NUCLEOTIDE SEQUENCE</scope>
    <source>
        <strain evidence="1">CGMCC 1.15178</strain>
    </source>
</reference>
<name>A0A916ZCH3_9BACL</name>
<reference evidence="1" key="1">
    <citation type="journal article" date="2014" name="Int. J. Syst. Evol. Microbiol.">
        <title>Complete genome sequence of Corynebacterium casei LMG S-19264T (=DSM 44701T), isolated from a smear-ripened cheese.</title>
        <authorList>
            <consortium name="US DOE Joint Genome Institute (JGI-PGF)"/>
            <person name="Walter F."/>
            <person name="Albersmeier A."/>
            <person name="Kalinowski J."/>
            <person name="Ruckert C."/>
        </authorList>
    </citation>
    <scope>NUCLEOTIDE SEQUENCE</scope>
    <source>
        <strain evidence="1">CGMCC 1.15178</strain>
    </source>
</reference>
<evidence type="ECO:0000313" key="2">
    <source>
        <dbReference type="Proteomes" id="UP000612456"/>
    </source>
</evidence>
<organism evidence="1 2">
    <name type="scientific">Paenibacillus nasutitermitis</name>
    <dbReference type="NCBI Taxonomy" id="1652958"/>
    <lineage>
        <taxon>Bacteria</taxon>
        <taxon>Bacillati</taxon>
        <taxon>Bacillota</taxon>
        <taxon>Bacilli</taxon>
        <taxon>Bacillales</taxon>
        <taxon>Paenibacillaceae</taxon>
        <taxon>Paenibacillus</taxon>
    </lineage>
</organism>
<keyword evidence="2" id="KW-1185">Reference proteome</keyword>
<gene>
    <name evidence="1" type="ORF">GCM10010911_50490</name>
</gene>